<keyword evidence="7 8" id="KW-0131">Cell cycle</keyword>
<keyword evidence="4 8" id="KW-0564">Palmitate</keyword>
<proteinExistence type="inferred from homology"/>
<name>A0A3N0V9G2_9GAMM</name>
<reference evidence="11 12" key="1">
    <citation type="submission" date="2018-10" db="EMBL/GenBank/DDBJ databases">
        <authorList>
            <person name="Chen W.-M."/>
        </authorList>
    </citation>
    <scope>NUCLEOTIDE SEQUENCE [LARGE SCALE GENOMIC DNA]</scope>
    <source>
        <strain evidence="11 12">THS-13</strain>
    </source>
</reference>
<dbReference type="PROSITE" id="PS51123">
    <property type="entry name" value="OMPA_2"/>
    <property type="match status" value="1"/>
</dbReference>
<dbReference type="InterPro" id="IPR006665">
    <property type="entry name" value="OmpA-like"/>
</dbReference>
<evidence type="ECO:0000256" key="3">
    <source>
        <dbReference type="ARBA" id="ARBA00023136"/>
    </source>
</evidence>
<protein>
    <recommendedName>
        <fullName evidence="8">Peptidoglycan-associated lipoprotein</fullName>
        <shortName evidence="8">PAL</shortName>
    </recommendedName>
</protein>
<dbReference type="InterPro" id="IPR036737">
    <property type="entry name" value="OmpA-like_sf"/>
</dbReference>
<comment type="similarity">
    <text evidence="8">Belongs to the Pal lipoprotein family.</text>
</comment>
<evidence type="ECO:0000313" key="12">
    <source>
        <dbReference type="Proteomes" id="UP000282106"/>
    </source>
</evidence>
<sequence length="174" mass="17535">MNKNLVLIAALAGLTLAGCASKGSKDAGPNPGAYDNGGISTSGSGADGVGAGSAIGSGTGAAGAYSLDSKTIYFAFDQTDIDSAGQTVVDNYGRYLSSTPAAKVRLEGHADERGSAEYNIALGERRAISVARALKAVGATDAQISVVSYGEERPAAPGHDEAAWAKNRRVEIAQ</sequence>
<dbReference type="SUPFAM" id="SSF103088">
    <property type="entry name" value="OmpA-like"/>
    <property type="match status" value="1"/>
</dbReference>
<gene>
    <name evidence="8 11" type="primary">pal</name>
    <name evidence="11" type="ORF">ED208_09785</name>
</gene>
<evidence type="ECO:0000256" key="8">
    <source>
        <dbReference type="HAMAP-Rule" id="MF_02204"/>
    </source>
</evidence>
<evidence type="ECO:0000256" key="4">
    <source>
        <dbReference type="ARBA" id="ARBA00023139"/>
    </source>
</evidence>
<dbReference type="Pfam" id="PF00691">
    <property type="entry name" value="OmpA"/>
    <property type="match status" value="1"/>
</dbReference>
<dbReference type="RefSeq" id="WP_123211723.1">
    <property type="nucleotide sequence ID" value="NZ_RJVO01000004.1"/>
</dbReference>
<dbReference type="NCBIfam" id="TIGR02802">
    <property type="entry name" value="Pal_lipo"/>
    <property type="match status" value="1"/>
</dbReference>
<dbReference type="PRINTS" id="PR01021">
    <property type="entry name" value="OMPADOMAIN"/>
</dbReference>
<accession>A0A3N0V9G2</accession>
<evidence type="ECO:0000256" key="2">
    <source>
        <dbReference type="ARBA" id="ARBA00022729"/>
    </source>
</evidence>
<dbReference type="EMBL" id="RJVO01000004">
    <property type="protein sequence ID" value="ROH89426.1"/>
    <property type="molecule type" value="Genomic_DNA"/>
</dbReference>
<keyword evidence="6 8" id="KW-0449">Lipoprotein</keyword>
<organism evidence="11 12">
    <name type="scientific">Stagnimonas aquatica</name>
    <dbReference type="NCBI Taxonomy" id="2689987"/>
    <lineage>
        <taxon>Bacteria</taxon>
        <taxon>Pseudomonadati</taxon>
        <taxon>Pseudomonadota</taxon>
        <taxon>Gammaproteobacteria</taxon>
        <taxon>Nevskiales</taxon>
        <taxon>Nevskiaceae</taxon>
        <taxon>Stagnimonas</taxon>
    </lineage>
</organism>
<comment type="function">
    <text evidence="8">Part of the Tol-Pal system, which plays a role in outer membrane invagination during cell division and is important for maintaining outer membrane integrity.</text>
</comment>
<dbReference type="AlphaFoldDB" id="A0A3N0V9G2"/>
<dbReference type="FunCoup" id="A0A3N0V9G2">
    <property type="interactions" value="107"/>
</dbReference>
<evidence type="ECO:0000256" key="6">
    <source>
        <dbReference type="ARBA" id="ARBA00023288"/>
    </source>
</evidence>
<feature type="chain" id="PRO_5018335115" description="Peptidoglycan-associated lipoprotein" evidence="9">
    <location>
        <begin position="23"/>
        <end position="174"/>
    </location>
</feature>
<keyword evidence="12" id="KW-1185">Reference proteome</keyword>
<dbReference type="Proteomes" id="UP000282106">
    <property type="component" value="Unassembled WGS sequence"/>
</dbReference>
<evidence type="ECO:0000256" key="9">
    <source>
        <dbReference type="SAM" id="SignalP"/>
    </source>
</evidence>
<keyword evidence="3 8" id="KW-0472">Membrane</keyword>
<evidence type="ECO:0000256" key="7">
    <source>
        <dbReference type="ARBA" id="ARBA00023306"/>
    </source>
</evidence>
<keyword evidence="1 8" id="KW-0132">Cell division</keyword>
<comment type="subunit">
    <text evidence="8">The Tol-Pal system is composed of five core proteins: the inner membrane proteins TolA, TolQ and TolR, the periplasmic protein TolB and the outer membrane protein Pal. They form a network linking the inner and outer membranes and the peptidoglycan layer.</text>
</comment>
<dbReference type="GO" id="GO:0051301">
    <property type="term" value="P:cell division"/>
    <property type="evidence" value="ECO:0007669"/>
    <property type="project" value="UniProtKB-UniRule"/>
</dbReference>
<comment type="caution">
    <text evidence="11">The sequence shown here is derived from an EMBL/GenBank/DDBJ whole genome shotgun (WGS) entry which is preliminary data.</text>
</comment>
<feature type="signal peptide" evidence="9">
    <location>
        <begin position="1"/>
        <end position="22"/>
    </location>
</feature>
<dbReference type="InterPro" id="IPR050330">
    <property type="entry name" value="Bact_OuterMem_StrucFunc"/>
</dbReference>
<dbReference type="Gene3D" id="3.30.1330.60">
    <property type="entry name" value="OmpA-like domain"/>
    <property type="match status" value="1"/>
</dbReference>
<evidence type="ECO:0000256" key="5">
    <source>
        <dbReference type="ARBA" id="ARBA00023237"/>
    </source>
</evidence>
<keyword evidence="2 8" id="KW-0732">Signal</keyword>
<dbReference type="InterPro" id="IPR006664">
    <property type="entry name" value="OMP_bac"/>
</dbReference>
<dbReference type="GO" id="GO:0009279">
    <property type="term" value="C:cell outer membrane"/>
    <property type="evidence" value="ECO:0007669"/>
    <property type="project" value="UniProtKB-SubCell"/>
</dbReference>
<dbReference type="InterPro" id="IPR039001">
    <property type="entry name" value="Pal"/>
</dbReference>
<dbReference type="CDD" id="cd07185">
    <property type="entry name" value="OmpA_C-like"/>
    <property type="match status" value="1"/>
</dbReference>
<dbReference type="PANTHER" id="PTHR30329">
    <property type="entry name" value="STATOR ELEMENT OF FLAGELLAR MOTOR COMPLEX"/>
    <property type="match status" value="1"/>
</dbReference>
<feature type="domain" description="OmpA-like" evidence="10">
    <location>
        <begin position="61"/>
        <end position="174"/>
    </location>
</feature>
<evidence type="ECO:0000256" key="1">
    <source>
        <dbReference type="ARBA" id="ARBA00022618"/>
    </source>
</evidence>
<keyword evidence="5 8" id="KW-0998">Cell outer membrane</keyword>
<evidence type="ECO:0000313" key="11">
    <source>
        <dbReference type="EMBL" id="ROH89426.1"/>
    </source>
</evidence>
<comment type="subcellular location">
    <subcellularLocation>
        <location evidence="8">Cell outer membrane</location>
        <topology evidence="8">Lipid-anchor</topology>
    </subcellularLocation>
</comment>
<dbReference type="InterPro" id="IPR014169">
    <property type="entry name" value="Pal_lipo_C"/>
</dbReference>
<evidence type="ECO:0000259" key="10">
    <source>
        <dbReference type="PROSITE" id="PS51123"/>
    </source>
</evidence>
<dbReference type="PANTHER" id="PTHR30329:SF21">
    <property type="entry name" value="LIPOPROTEIN YIAD-RELATED"/>
    <property type="match status" value="1"/>
</dbReference>
<dbReference type="PROSITE" id="PS51257">
    <property type="entry name" value="PROKAR_LIPOPROTEIN"/>
    <property type="match status" value="1"/>
</dbReference>
<dbReference type="HAMAP" id="MF_02204">
    <property type="entry name" value="Pal"/>
    <property type="match status" value="1"/>
</dbReference>
<dbReference type="InParanoid" id="A0A3N0V9G2"/>